<dbReference type="Proteomes" id="UP000054248">
    <property type="component" value="Unassembled WGS sequence"/>
</dbReference>
<protein>
    <submittedName>
        <fullName evidence="1">Uncharacterized protein</fullName>
    </submittedName>
</protein>
<gene>
    <name evidence="1" type="ORF">M407DRAFT_220512</name>
</gene>
<dbReference type="EMBL" id="KN822964">
    <property type="protein sequence ID" value="KIO31363.1"/>
    <property type="molecule type" value="Genomic_DNA"/>
</dbReference>
<organism evidence="1 2">
    <name type="scientific">Tulasnella calospora MUT 4182</name>
    <dbReference type="NCBI Taxonomy" id="1051891"/>
    <lineage>
        <taxon>Eukaryota</taxon>
        <taxon>Fungi</taxon>
        <taxon>Dikarya</taxon>
        <taxon>Basidiomycota</taxon>
        <taxon>Agaricomycotina</taxon>
        <taxon>Agaricomycetes</taxon>
        <taxon>Cantharellales</taxon>
        <taxon>Tulasnellaceae</taxon>
        <taxon>Tulasnella</taxon>
    </lineage>
</organism>
<reference evidence="1 2" key="1">
    <citation type="submission" date="2014-04" db="EMBL/GenBank/DDBJ databases">
        <authorList>
            <consortium name="DOE Joint Genome Institute"/>
            <person name="Kuo A."/>
            <person name="Girlanda M."/>
            <person name="Perotto S."/>
            <person name="Kohler A."/>
            <person name="Nagy L.G."/>
            <person name="Floudas D."/>
            <person name="Copeland A."/>
            <person name="Barry K.W."/>
            <person name="Cichocki N."/>
            <person name="Veneault-Fourrey C."/>
            <person name="LaButti K."/>
            <person name="Lindquist E.A."/>
            <person name="Lipzen A."/>
            <person name="Lundell T."/>
            <person name="Morin E."/>
            <person name="Murat C."/>
            <person name="Sun H."/>
            <person name="Tunlid A."/>
            <person name="Henrissat B."/>
            <person name="Grigoriev I.V."/>
            <person name="Hibbett D.S."/>
            <person name="Martin F."/>
            <person name="Nordberg H.P."/>
            <person name="Cantor M.N."/>
            <person name="Hua S.X."/>
        </authorList>
    </citation>
    <scope>NUCLEOTIDE SEQUENCE [LARGE SCALE GENOMIC DNA]</scope>
    <source>
        <strain evidence="1 2">MUT 4182</strain>
    </source>
</reference>
<dbReference type="AlphaFoldDB" id="A0A0C3LBU9"/>
<evidence type="ECO:0000313" key="1">
    <source>
        <dbReference type="EMBL" id="KIO31363.1"/>
    </source>
</evidence>
<evidence type="ECO:0000313" key="2">
    <source>
        <dbReference type="Proteomes" id="UP000054248"/>
    </source>
</evidence>
<name>A0A0C3LBU9_9AGAM</name>
<accession>A0A0C3LBU9</accession>
<dbReference type="HOGENOM" id="CLU_2308148_0_0_1"/>
<reference evidence="2" key="2">
    <citation type="submission" date="2015-01" db="EMBL/GenBank/DDBJ databases">
        <title>Evolutionary Origins and Diversification of the Mycorrhizal Mutualists.</title>
        <authorList>
            <consortium name="DOE Joint Genome Institute"/>
            <consortium name="Mycorrhizal Genomics Consortium"/>
            <person name="Kohler A."/>
            <person name="Kuo A."/>
            <person name="Nagy L.G."/>
            <person name="Floudas D."/>
            <person name="Copeland A."/>
            <person name="Barry K.W."/>
            <person name="Cichocki N."/>
            <person name="Veneault-Fourrey C."/>
            <person name="LaButti K."/>
            <person name="Lindquist E.A."/>
            <person name="Lipzen A."/>
            <person name="Lundell T."/>
            <person name="Morin E."/>
            <person name="Murat C."/>
            <person name="Riley R."/>
            <person name="Ohm R."/>
            <person name="Sun H."/>
            <person name="Tunlid A."/>
            <person name="Henrissat B."/>
            <person name="Grigoriev I.V."/>
            <person name="Hibbett D.S."/>
            <person name="Martin F."/>
        </authorList>
    </citation>
    <scope>NUCLEOTIDE SEQUENCE [LARGE SCALE GENOMIC DNA]</scope>
    <source>
        <strain evidence="2">MUT 4182</strain>
    </source>
</reference>
<proteinExistence type="predicted"/>
<keyword evidence="2" id="KW-1185">Reference proteome</keyword>
<sequence>MTQRSPYSRICGNRSGVKPEAGEEVEASLGCQNGGGGRRGGHRVALETFLFSNGDLHKAIYLSNRAKAAAFELKRKETLKQTLVCAPEGCTAKWKWRWWL</sequence>